<gene>
    <name evidence="1" type="ORF">UFOVP668_36</name>
</gene>
<name>A0A6J5NF57_9CAUD</name>
<protein>
    <submittedName>
        <fullName evidence="1">Uncharacterized protein</fullName>
    </submittedName>
</protein>
<dbReference type="EMBL" id="LR796641">
    <property type="protein sequence ID" value="CAB4156121.1"/>
    <property type="molecule type" value="Genomic_DNA"/>
</dbReference>
<evidence type="ECO:0000313" key="1">
    <source>
        <dbReference type="EMBL" id="CAB4156121.1"/>
    </source>
</evidence>
<organism evidence="1">
    <name type="scientific">uncultured Caudovirales phage</name>
    <dbReference type="NCBI Taxonomy" id="2100421"/>
    <lineage>
        <taxon>Viruses</taxon>
        <taxon>Duplodnaviria</taxon>
        <taxon>Heunggongvirae</taxon>
        <taxon>Uroviricota</taxon>
        <taxon>Caudoviricetes</taxon>
        <taxon>Peduoviridae</taxon>
        <taxon>Maltschvirus</taxon>
        <taxon>Maltschvirus maltsch</taxon>
    </lineage>
</organism>
<reference evidence="1" key="1">
    <citation type="submission" date="2020-04" db="EMBL/GenBank/DDBJ databases">
        <authorList>
            <person name="Chiriac C."/>
            <person name="Salcher M."/>
            <person name="Ghai R."/>
            <person name="Kavagutti S V."/>
        </authorList>
    </citation>
    <scope>NUCLEOTIDE SEQUENCE</scope>
</reference>
<accession>A0A6J5NF57</accession>
<proteinExistence type="predicted"/>
<sequence length="74" mass="8498">MSTTTDIVEFPVMATIGDEYGVANRLRFRDGRLAEEWANAMLGREWGETRTISVATFYKLGPDNEWVFDGEMEF</sequence>